<organism evidence="1 2">
    <name type="scientific">Mariniflexile jejuense</name>
    <dbReference type="NCBI Taxonomy" id="1173582"/>
    <lineage>
        <taxon>Bacteria</taxon>
        <taxon>Pseudomonadati</taxon>
        <taxon>Bacteroidota</taxon>
        <taxon>Flavobacteriia</taxon>
        <taxon>Flavobacteriales</taxon>
        <taxon>Flavobacteriaceae</taxon>
        <taxon>Mariniflexile</taxon>
    </lineage>
</organism>
<evidence type="ECO:0000313" key="1">
    <source>
        <dbReference type="EMBL" id="MFD0990744.1"/>
    </source>
</evidence>
<dbReference type="Proteomes" id="UP001597061">
    <property type="component" value="Unassembled WGS sequence"/>
</dbReference>
<evidence type="ECO:0000313" key="2">
    <source>
        <dbReference type="Proteomes" id="UP001597061"/>
    </source>
</evidence>
<feature type="non-terminal residue" evidence="1">
    <location>
        <position position="1"/>
    </location>
</feature>
<dbReference type="RefSeq" id="WP_379926388.1">
    <property type="nucleotide sequence ID" value="NZ_JBHTJI010000010.1"/>
</dbReference>
<reference evidence="2" key="1">
    <citation type="journal article" date="2019" name="Int. J. Syst. Evol. Microbiol.">
        <title>The Global Catalogue of Microorganisms (GCM) 10K type strain sequencing project: providing services to taxonomists for standard genome sequencing and annotation.</title>
        <authorList>
            <consortium name="The Broad Institute Genomics Platform"/>
            <consortium name="The Broad Institute Genome Sequencing Center for Infectious Disease"/>
            <person name="Wu L."/>
            <person name="Ma J."/>
        </authorList>
    </citation>
    <scope>NUCLEOTIDE SEQUENCE [LARGE SCALE GENOMIC DNA]</scope>
    <source>
        <strain evidence="2">CCUG 62414</strain>
    </source>
</reference>
<gene>
    <name evidence="1" type="ORF">ACFQ1R_11600</name>
</gene>
<comment type="caution">
    <text evidence="1">The sequence shown here is derived from an EMBL/GenBank/DDBJ whole genome shotgun (WGS) entry which is preliminary data.</text>
</comment>
<sequence length="163" mass="18767">VGNNLNMAQGFITIEDGSCYISSWRAYDEIIRIVANELSINKKGLELSIWLSKKVPKEYKLNDSNQWGTGFIDQESGKMIIGKDLDLRGLNEQNQEIFWNGLQNGFEKLINNELKTKFNNDAFKTTVKRLLEMRKLSLLNENPLEHSDLKMIPEFEGVINLNE</sequence>
<proteinExistence type="predicted"/>
<protein>
    <submittedName>
        <fullName evidence="1">Uncharacterized protein</fullName>
    </submittedName>
</protein>
<accession>A0ABW3JK23</accession>
<keyword evidence="2" id="KW-1185">Reference proteome</keyword>
<name>A0ABW3JK23_9FLAO</name>
<dbReference type="EMBL" id="JBHTJI010000010">
    <property type="protein sequence ID" value="MFD0990744.1"/>
    <property type="molecule type" value="Genomic_DNA"/>
</dbReference>